<gene>
    <name evidence="2" type="ORF">T310_3961</name>
</gene>
<evidence type="ECO:0000256" key="1">
    <source>
        <dbReference type="SAM" id="SignalP"/>
    </source>
</evidence>
<dbReference type="PANTHER" id="PTHR39219">
    <property type="entry name" value="ER MEMBRANE PROTEIN COMPLEX SUBUNIT 10"/>
    <property type="match status" value="1"/>
</dbReference>
<dbReference type="OrthoDB" id="1894652at2759"/>
<proteinExistence type="predicted"/>
<dbReference type="PANTHER" id="PTHR39219:SF1">
    <property type="entry name" value="ER MEMBRANE PROTEIN COMPLEX SUBUNIT 10"/>
    <property type="match status" value="1"/>
</dbReference>
<evidence type="ECO:0000313" key="3">
    <source>
        <dbReference type="Proteomes" id="UP000053958"/>
    </source>
</evidence>
<feature type="chain" id="PRO_5002481929" evidence="1">
    <location>
        <begin position="20"/>
        <end position="325"/>
    </location>
</feature>
<dbReference type="Proteomes" id="UP000053958">
    <property type="component" value="Unassembled WGS sequence"/>
</dbReference>
<feature type="signal peptide" evidence="1">
    <location>
        <begin position="1"/>
        <end position="19"/>
    </location>
</feature>
<dbReference type="Pfam" id="PF21203">
    <property type="entry name" value="ECM10"/>
    <property type="match status" value="1"/>
</dbReference>
<dbReference type="AlphaFoldDB" id="A0A0F4YW47"/>
<dbReference type="RefSeq" id="XP_013328683.1">
    <property type="nucleotide sequence ID" value="XM_013473229.1"/>
</dbReference>
<accession>A0A0F4YW47</accession>
<name>A0A0F4YW47_RASE3</name>
<protein>
    <submittedName>
        <fullName evidence="2">Uncharacterized protein</fullName>
    </submittedName>
</protein>
<dbReference type="EMBL" id="LASV01000160">
    <property type="protein sequence ID" value="KKA22071.1"/>
    <property type="molecule type" value="Genomic_DNA"/>
</dbReference>
<sequence>MRFSVFIFSSLLSITAAVAQSTTLPASADVFFWPVASPQPSLLAQVAYDPSTLETSVLSYNPPEDANRTPVGGDGGAENLIRIGFFVPTPSNSKQWVGSLISRSSLAGEVITDDQSRPKLLLHLSPANELYHVSFTLPSNHSSSMLDVDLVHADAGPRPHLNKPVVLGPDGKDKEEVAEKTFFQKYWWVFLIVTFLALSGGGEEQSVSNMCTLFPRWSLRICGMKLSQGAVQNSQFAGKIPLPCGERNSIEVLLHLLCYSVLNVSSGSLMLSKVFFGNAWSDGIGYRDAFGLPGSLPESSKGTDRESTLECHLIGSYFTPETCTC</sequence>
<keyword evidence="3" id="KW-1185">Reference proteome</keyword>
<evidence type="ECO:0000313" key="2">
    <source>
        <dbReference type="EMBL" id="KKA22071.1"/>
    </source>
</evidence>
<comment type="caution">
    <text evidence="2">The sequence shown here is derived from an EMBL/GenBank/DDBJ whole genome shotgun (WGS) entry which is preliminary data.</text>
</comment>
<dbReference type="GeneID" id="25316310"/>
<keyword evidence="1" id="KW-0732">Signal</keyword>
<organism evidence="2 3">
    <name type="scientific">Rasamsonia emersonii (strain ATCC 16479 / CBS 393.64 / IMI 116815)</name>
    <dbReference type="NCBI Taxonomy" id="1408163"/>
    <lineage>
        <taxon>Eukaryota</taxon>
        <taxon>Fungi</taxon>
        <taxon>Dikarya</taxon>
        <taxon>Ascomycota</taxon>
        <taxon>Pezizomycotina</taxon>
        <taxon>Eurotiomycetes</taxon>
        <taxon>Eurotiomycetidae</taxon>
        <taxon>Eurotiales</taxon>
        <taxon>Trichocomaceae</taxon>
        <taxon>Rasamsonia</taxon>
    </lineage>
</organism>
<reference evidence="2 3" key="1">
    <citation type="submission" date="2015-04" db="EMBL/GenBank/DDBJ databases">
        <authorList>
            <person name="Heijne W.H."/>
            <person name="Fedorova N.D."/>
            <person name="Nierman W.C."/>
            <person name="Vollebregt A.W."/>
            <person name="Zhao Z."/>
            <person name="Wu L."/>
            <person name="Kumar M."/>
            <person name="Stam H."/>
            <person name="van den Berg M.A."/>
            <person name="Pel H.J."/>
        </authorList>
    </citation>
    <scope>NUCLEOTIDE SEQUENCE [LARGE SCALE GENOMIC DNA]</scope>
    <source>
        <strain evidence="2 3">CBS 393.64</strain>
    </source>
</reference>